<dbReference type="PANTHER" id="PTHR12849:SF0">
    <property type="entry name" value="LARIAT DEBRANCHING ENZYME"/>
    <property type="match status" value="1"/>
</dbReference>
<dbReference type="GO" id="GO:0005634">
    <property type="term" value="C:nucleus"/>
    <property type="evidence" value="ECO:0007669"/>
    <property type="project" value="UniProtKB-SubCell"/>
</dbReference>
<evidence type="ECO:0000256" key="11">
    <source>
        <dbReference type="ARBA" id="ARBA00023211"/>
    </source>
</evidence>
<dbReference type="Proteomes" id="UP000635477">
    <property type="component" value="Unassembled WGS sequence"/>
</dbReference>
<comment type="similarity">
    <text evidence="5">Belongs to the lariat debranching enzyme family.</text>
</comment>
<evidence type="ECO:0000256" key="6">
    <source>
        <dbReference type="ARBA" id="ARBA00022664"/>
    </source>
</evidence>
<evidence type="ECO:0000256" key="1">
    <source>
        <dbReference type="ARBA" id="ARBA00001936"/>
    </source>
</evidence>
<comment type="cofactor">
    <cofactor evidence="3">
        <name>Fe(2+)</name>
        <dbReference type="ChEBI" id="CHEBI:29033"/>
    </cofactor>
</comment>
<keyword evidence="10" id="KW-0408">Iron</keyword>
<dbReference type="Gene3D" id="3.60.21.10">
    <property type="match status" value="1"/>
</dbReference>
<evidence type="ECO:0000256" key="12">
    <source>
        <dbReference type="ARBA" id="ARBA00023242"/>
    </source>
</evidence>
<evidence type="ECO:0000256" key="8">
    <source>
        <dbReference type="ARBA" id="ARBA00022801"/>
    </source>
</evidence>
<accession>A0A8H4USK2</accession>
<dbReference type="InterPro" id="IPR004843">
    <property type="entry name" value="Calcineurin-like_PHP"/>
</dbReference>
<keyword evidence="12" id="KW-0539">Nucleus</keyword>
<dbReference type="CDD" id="cd00844">
    <property type="entry name" value="MPP_Dbr1_N"/>
    <property type="match status" value="1"/>
</dbReference>
<dbReference type="InterPro" id="IPR041816">
    <property type="entry name" value="Dbr1_N"/>
</dbReference>
<keyword evidence="6" id="KW-0507">mRNA processing</keyword>
<keyword evidence="15" id="KW-1185">Reference proteome</keyword>
<dbReference type="SMART" id="SM01124">
    <property type="entry name" value="DBR1"/>
    <property type="match status" value="1"/>
</dbReference>
<dbReference type="EMBL" id="JABEYC010000108">
    <property type="protein sequence ID" value="KAF4982592.1"/>
    <property type="molecule type" value="Genomic_DNA"/>
</dbReference>
<gene>
    <name evidence="14" type="ORF">FZEAL_1824</name>
</gene>
<comment type="caution">
    <text evidence="14">The sequence shown here is derived from an EMBL/GenBank/DDBJ whole genome shotgun (WGS) entry which is preliminary data.</text>
</comment>
<feature type="domain" description="Lariat debranching enzyme C-terminal" evidence="13">
    <location>
        <begin position="294"/>
        <end position="450"/>
    </location>
</feature>
<evidence type="ECO:0000256" key="5">
    <source>
        <dbReference type="ARBA" id="ARBA00006045"/>
    </source>
</evidence>
<dbReference type="Pfam" id="PF05011">
    <property type="entry name" value="DBR1"/>
    <property type="match status" value="1"/>
</dbReference>
<evidence type="ECO:0000256" key="2">
    <source>
        <dbReference type="ARBA" id="ARBA00001947"/>
    </source>
</evidence>
<dbReference type="GO" id="GO:0008419">
    <property type="term" value="F:RNA lariat debranching enzyme activity"/>
    <property type="evidence" value="ECO:0007669"/>
    <property type="project" value="TreeGrafter"/>
</dbReference>
<keyword evidence="8" id="KW-0378">Hydrolase</keyword>
<dbReference type="PANTHER" id="PTHR12849">
    <property type="entry name" value="RNA LARIAT DEBRANCHING ENZYME"/>
    <property type="match status" value="1"/>
</dbReference>
<comment type="cofactor">
    <cofactor evidence="1">
        <name>Mn(2+)</name>
        <dbReference type="ChEBI" id="CHEBI:29035"/>
    </cofactor>
</comment>
<evidence type="ECO:0000259" key="13">
    <source>
        <dbReference type="SMART" id="SM01124"/>
    </source>
</evidence>
<keyword evidence="7" id="KW-0479">Metal-binding</keyword>
<keyword evidence="9" id="KW-0862">Zinc</keyword>
<protein>
    <recommendedName>
        <fullName evidence="13">Lariat debranching enzyme C-terminal domain-containing protein</fullName>
    </recommendedName>
</protein>
<sequence>MTTLETTAASSGIRLKVAVVGCGHGELDKIYATLETQCAENGWALSDLDFLIICGDFQAVRNDLDLNCMSVPRRYRKMGDFHKYYSGTAKAPVLTLVIGGNHEAPNYFFELYHGGWLAPNIYYLGAAGVVRYGPCRISGLSGIFNASSYHKPHNERLPYDRDLVRTIYHVREYDVQKLLQVTQPIDIALSHDWPSWVELFGDHEQLFAQNPHFLASAKLDKLGNKPGAELMNHLRPSHWFSGHMHTRFSATVEHRGPKMEDTVTQLNLPDELQASLSIFKKQQKPGQTAASSQIEGGSKNQQTKFLALSKAGPDVESYMELTEIEIPSHTDDAIYTDKATDGKFALCYDQEWLAITRAYNDTLRIPDPETLVVPHLLKGRQRSPASSIAKHRTWVKENIVDRNLLRIPENFVKVAPDYDPGLESRQDQPLEYQNPQTARFTELLGMANRFCRD</sequence>
<organism evidence="14 15">
    <name type="scientific">Fusarium zealandicum</name>
    <dbReference type="NCBI Taxonomy" id="1053134"/>
    <lineage>
        <taxon>Eukaryota</taxon>
        <taxon>Fungi</taxon>
        <taxon>Dikarya</taxon>
        <taxon>Ascomycota</taxon>
        <taxon>Pezizomycotina</taxon>
        <taxon>Sordariomycetes</taxon>
        <taxon>Hypocreomycetidae</taxon>
        <taxon>Hypocreales</taxon>
        <taxon>Nectriaceae</taxon>
        <taxon>Fusarium</taxon>
        <taxon>Fusarium staphyleae species complex</taxon>
    </lineage>
</organism>
<keyword evidence="11" id="KW-0464">Manganese</keyword>
<reference evidence="14" key="2">
    <citation type="submission" date="2020-05" db="EMBL/GenBank/DDBJ databases">
        <authorList>
            <person name="Kim H.-S."/>
            <person name="Proctor R.H."/>
            <person name="Brown D.W."/>
        </authorList>
    </citation>
    <scope>NUCLEOTIDE SEQUENCE</scope>
    <source>
        <strain evidence="14">NRRL 22465</strain>
    </source>
</reference>
<dbReference type="AlphaFoldDB" id="A0A8H4USK2"/>
<reference evidence="14" key="1">
    <citation type="journal article" date="2020" name="BMC Genomics">
        <title>Correction to: Identification and distribution of gene clusters required for synthesis of sphingolipid metabolism inhibitors in diverse species of the filamentous fungus Fusarium.</title>
        <authorList>
            <person name="Kim H.S."/>
            <person name="Lohmar J.M."/>
            <person name="Busman M."/>
            <person name="Brown D.W."/>
            <person name="Naumann T.A."/>
            <person name="Divon H.H."/>
            <person name="Lysoe E."/>
            <person name="Uhlig S."/>
            <person name="Proctor R.H."/>
        </authorList>
    </citation>
    <scope>NUCLEOTIDE SEQUENCE</scope>
    <source>
        <strain evidence="14">NRRL 22465</strain>
    </source>
</reference>
<evidence type="ECO:0000256" key="3">
    <source>
        <dbReference type="ARBA" id="ARBA00001954"/>
    </source>
</evidence>
<proteinExistence type="inferred from homology"/>
<dbReference type="SUPFAM" id="SSF56300">
    <property type="entry name" value="Metallo-dependent phosphatases"/>
    <property type="match status" value="1"/>
</dbReference>
<dbReference type="OrthoDB" id="407609at2759"/>
<evidence type="ECO:0000256" key="10">
    <source>
        <dbReference type="ARBA" id="ARBA00023004"/>
    </source>
</evidence>
<evidence type="ECO:0000256" key="7">
    <source>
        <dbReference type="ARBA" id="ARBA00022723"/>
    </source>
</evidence>
<evidence type="ECO:0000256" key="4">
    <source>
        <dbReference type="ARBA" id="ARBA00004123"/>
    </source>
</evidence>
<comment type="subcellular location">
    <subcellularLocation>
        <location evidence="4">Nucleus</location>
    </subcellularLocation>
</comment>
<dbReference type="GO" id="GO:0000398">
    <property type="term" value="P:mRNA splicing, via spliceosome"/>
    <property type="evidence" value="ECO:0007669"/>
    <property type="project" value="TreeGrafter"/>
</dbReference>
<evidence type="ECO:0000313" key="15">
    <source>
        <dbReference type="Proteomes" id="UP000635477"/>
    </source>
</evidence>
<dbReference type="InterPro" id="IPR007708">
    <property type="entry name" value="DBR1_C"/>
</dbReference>
<dbReference type="Pfam" id="PF00149">
    <property type="entry name" value="Metallophos"/>
    <property type="match status" value="1"/>
</dbReference>
<dbReference type="InterPro" id="IPR029052">
    <property type="entry name" value="Metallo-depent_PP-like"/>
</dbReference>
<name>A0A8H4USK2_9HYPO</name>
<evidence type="ECO:0000313" key="14">
    <source>
        <dbReference type="EMBL" id="KAF4982592.1"/>
    </source>
</evidence>
<dbReference type="GO" id="GO:0046872">
    <property type="term" value="F:metal ion binding"/>
    <property type="evidence" value="ECO:0007669"/>
    <property type="project" value="UniProtKB-KW"/>
</dbReference>
<evidence type="ECO:0000256" key="9">
    <source>
        <dbReference type="ARBA" id="ARBA00022833"/>
    </source>
</evidence>
<comment type="cofactor">
    <cofactor evidence="2">
        <name>Zn(2+)</name>
        <dbReference type="ChEBI" id="CHEBI:29105"/>
    </cofactor>
</comment>